<accession>A0A7J2U4N5</accession>
<comment type="caution">
    <text evidence="2">The sequence shown here is derived from an EMBL/GenBank/DDBJ whole genome shotgun (WGS) entry which is preliminary data.</text>
</comment>
<name>A0A7J2U4N5_9CREN</name>
<dbReference type="AlphaFoldDB" id="A0A7J2U4N5"/>
<organism evidence="2">
    <name type="scientific">Ignisphaera aggregans</name>
    <dbReference type="NCBI Taxonomy" id="334771"/>
    <lineage>
        <taxon>Archaea</taxon>
        <taxon>Thermoproteota</taxon>
        <taxon>Thermoprotei</taxon>
        <taxon>Desulfurococcales</taxon>
        <taxon>Desulfurococcaceae</taxon>
        <taxon>Ignisphaera</taxon>
    </lineage>
</organism>
<evidence type="ECO:0000313" key="2">
    <source>
        <dbReference type="EMBL" id="HEM67666.1"/>
    </source>
</evidence>
<reference evidence="2" key="1">
    <citation type="journal article" date="2020" name="mSystems">
        <title>Genome- and Community-Level Interaction Insights into Carbon Utilization and Element Cycling Functions of Hydrothermarchaeota in Hydrothermal Sediment.</title>
        <authorList>
            <person name="Zhou Z."/>
            <person name="Liu Y."/>
            <person name="Xu W."/>
            <person name="Pan J."/>
            <person name="Luo Z.H."/>
            <person name="Li M."/>
        </authorList>
    </citation>
    <scope>NUCLEOTIDE SEQUENCE [LARGE SCALE GENOMIC DNA]</scope>
    <source>
        <strain evidence="2">SpSt-125</strain>
    </source>
</reference>
<proteinExistence type="predicted"/>
<evidence type="ECO:0000256" key="1">
    <source>
        <dbReference type="SAM" id="Coils"/>
    </source>
</evidence>
<gene>
    <name evidence="2" type="ORF">ENO26_08940</name>
</gene>
<protein>
    <recommendedName>
        <fullName evidence="3">CopG family transcriptional regulator</fullName>
    </recommendedName>
</protein>
<dbReference type="EMBL" id="DSEU01000060">
    <property type="protein sequence ID" value="HEM67666.1"/>
    <property type="molecule type" value="Genomic_DNA"/>
</dbReference>
<feature type="coiled-coil region" evidence="1">
    <location>
        <begin position="119"/>
        <end position="192"/>
    </location>
</feature>
<sequence>MRRDTIWSENMPTVTFNLEDSFYRALEEIGKRKGVSPHRVAKEIVMNHLLNLMLDTYVTQKAGNLMQSIYVEHKYPDIYVEHKYPDIYVEHKVQTYSSDISIGNKVEQDPDSEELVKRLETLERGVAELREFVNALAKEFKDFARRQQDLLNAYTSKTDQTLQRLSQLVEVLESLNEKLDKVAELFSKQQDLTKLSEEKPKTSAERSVKRRGVCEILEEQHVIFESDVAARIRDRNSFFASIESRCDDAVIECSRERVAVEKNFWQSFLNKVSKISTTDDEKIKRELDALEYRLFKILKESALLIFDTTKKQWVFVAQKSASTSASIVSTTSTSSKQHYKKRYEDDESWVLQYVDIG</sequence>
<keyword evidence="1" id="KW-0175">Coiled coil</keyword>
<evidence type="ECO:0008006" key="3">
    <source>
        <dbReference type="Google" id="ProtNLM"/>
    </source>
</evidence>